<reference evidence="2" key="1">
    <citation type="submission" date="2020-05" db="EMBL/GenBank/DDBJ databases">
        <authorList>
            <person name="Chiriac C."/>
            <person name="Salcher M."/>
            <person name="Ghai R."/>
            <person name="Kavagutti S V."/>
        </authorList>
    </citation>
    <scope>NUCLEOTIDE SEQUENCE</scope>
</reference>
<dbReference type="EMBL" id="LR798307">
    <property type="protein sequence ID" value="CAB5222950.1"/>
    <property type="molecule type" value="Genomic_DNA"/>
</dbReference>
<dbReference type="Gene3D" id="3.30.1380.10">
    <property type="match status" value="1"/>
</dbReference>
<accession>A0A6J7WYX8</accession>
<sequence>MNLTANFTLKELTKSDTATRLGLDNTPDDEALENLKTLCEKVLQPIREHYGKSVTVNSAYRSPESNAAVNGSKSSDHCKGMAADIEIVGVANADLAQWIMDNLDYTQLILEFYTPGIPDSGWVHVSYDPNNLKKQELTATKVAGKTTYLNGLVA</sequence>
<feature type="domain" description="Peptidase M15A C-terminal" evidence="1">
    <location>
        <begin position="6"/>
        <end position="99"/>
    </location>
</feature>
<name>A0A6J7WYX8_9CAUD</name>
<gene>
    <name evidence="2" type="ORF">UFOVP379_45</name>
</gene>
<dbReference type="SUPFAM" id="SSF55166">
    <property type="entry name" value="Hedgehog/DD-peptidase"/>
    <property type="match status" value="1"/>
</dbReference>
<dbReference type="Pfam" id="PF08291">
    <property type="entry name" value="Peptidase_M15_3"/>
    <property type="match status" value="1"/>
</dbReference>
<dbReference type="InterPro" id="IPR013230">
    <property type="entry name" value="Peptidase_M15A_C"/>
</dbReference>
<evidence type="ECO:0000259" key="1">
    <source>
        <dbReference type="Pfam" id="PF08291"/>
    </source>
</evidence>
<evidence type="ECO:0000313" key="2">
    <source>
        <dbReference type="EMBL" id="CAB5222950.1"/>
    </source>
</evidence>
<dbReference type="InterPro" id="IPR009045">
    <property type="entry name" value="Zn_M74/Hedgehog-like"/>
</dbReference>
<proteinExistence type="predicted"/>
<organism evidence="2">
    <name type="scientific">uncultured Caudovirales phage</name>
    <dbReference type="NCBI Taxonomy" id="2100421"/>
    <lineage>
        <taxon>Viruses</taxon>
        <taxon>Duplodnaviria</taxon>
        <taxon>Heunggongvirae</taxon>
        <taxon>Uroviricota</taxon>
        <taxon>Caudoviricetes</taxon>
        <taxon>Peduoviridae</taxon>
        <taxon>Maltschvirus</taxon>
        <taxon>Maltschvirus maltsch</taxon>
    </lineage>
</organism>
<protein>
    <submittedName>
        <fullName evidence="2">Peptidase M15A, C-terminal</fullName>
    </submittedName>
</protein>